<keyword evidence="2" id="KW-0732">Signal</keyword>
<comment type="caution">
    <text evidence="3">The sequence shown here is derived from an EMBL/GenBank/DDBJ whole genome shotgun (WGS) entry which is preliminary data.</text>
</comment>
<sequence>MFTLRSIGCAIHVLTVVSYAQAAYTPLAPNSGSSSGAITARGDDSPISEPLALLFGTASNSLNSGGDTSSKRSSDTLGQRDVYSPRISDPRTATTWIAGSTAVVKWDTSDPPRSITNRSGKLVLGYIDARTDNEHLFLDNPLAANFDIMRGSIKVRVPQVPPGNNYIVVLFGDSGNRSPEFTIN</sequence>
<dbReference type="EMBL" id="JAEVFJ010000027">
    <property type="protein sequence ID" value="KAH8093882.1"/>
    <property type="molecule type" value="Genomic_DNA"/>
</dbReference>
<evidence type="ECO:0000313" key="3">
    <source>
        <dbReference type="EMBL" id="KAH8093882.1"/>
    </source>
</evidence>
<protein>
    <submittedName>
        <fullName evidence="3">Uncharacterized protein</fullName>
    </submittedName>
</protein>
<gene>
    <name evidence="3" type="ORF">BXZ70DRAFT_1010210</name>
</gene>
<dbReference type="AlphaFoldDB" id="A0A8K0UIY5"/>
<reference evidence="3" key="1">
    <citation type="journal article" date="2021" name="New Phytol.">
        <title>Evolutionary innovations through gain and loss of genes in the ectomycorrhizal Boletales.</title>
        <authorList>
            <person name="Wu G."/>
            <person name="Miyauchi S."/>
            <person name="Morin E."/>
            <person name="Kuo A."/>
            <person name="Drula E."/>
            <person name="Varga T."/>
            <person name="Kohler A."/>
            <person name="Feng B."/>
            <person name="Cao Y."/>
            <person name="Lipzen A."/>
            <person name="Daum C."/>
            <person name="Hundley H."/>
            <person name="Pangilinan J."/>
            <person name="Johnson J."/>
            <person name="Barry K."/>
            <person name="LaButti K."/>
            <person name="Ng V."/>
            <person name="Ahrendt S."/>
            <person name="Min B."/>
            <person name="Choi I.G."/>
            <person name="Park H."/>
            <person name="Plett J.M."/>
            <person name="Magnuson J."/>
            <person name="Spatafora J.W."/>
            <person name="Nagy L.G."/>
            <person name="Henrissat B."/>
            <person name="Grigoriev I.V."/>
            <person name="Yang Z.L."/>
            <person name="Xu J."/>
            <person name="Martin F.M."/>
        </authorList>
    </citation>
    <scope>NUCLEOTIDE SEQUENCE</scope>
    <source>
        <strain evidence="3">KKN 215</strain>
    </source>
</reference>
<dbReference type="OrthoDB" id="2339190at2759"/>
<name>A0A8K0UIY5_9AGAR</name>
<accession>A0A8K0UIY5</accession>
<proteinExistence type="predicted"/>
<evidence type="ECO:0000313" key="4">
    <source>
        <dbReference type="Proteomes" id="UP000813824"/>
    </source>
</evidence>
<feature type="chain" id="PRO_5035421793" evidence="2">
    <location>
        <begin position="23"/>
        <end position="184"/>
    </location>
</feature>
<dbReference type="Proteomes" id="UP000813824">
    <property type="component" value="Unassembled WGS sequence"/>
</dbReference>
<keyword evidence="4" id="KW-1185">Reference proteome</keyword>
<feature type="region of interest" description="Disordered" evidence="1">
    <location>
        <begin position="62"/>
        <end position="86"/>
    </location>
</feature>
<evidence type="ECO:0000256" key="2">
    <source>
        <dbReference type="SAM" id="SignalP"/>
    </source>
</evidence>
<organism evidence="3 4">
    <name type="scientific">Cristinia sonorae</name>
    <dbReference type="NCBI Taxonomy" id="1940300"/>
    <lineage>
        <taxon>Eukaryota</taxon>
        <taxon>Fungi</taxon>
        <taxon>Dikarya</taxon>
        <taxon>Basidiomycota</taxon>
        <taxon>Agaricomycotina</taxon>
        <taxon>Agaricomycetes</taxon>
        <taxon>Agaricomycetidae</taxon>
        <taxon>Agaricales</taxon>
        <taxon>Pleurotineae</taxon>
        <taxon>Stephanosporaceae</taxon>
        <taxon>Cristinia</taxon>
    </lineage>
</organism>
<feature type="signal peptide" evidence="2">
    <location>
        <begin position="1"/>
        <end position="22"/>
    </location>
</feature>
<evidence type="ECO:0000256" key="1">
    <source>
        <dbReference type="SAM" id="MobiDB-lite"/>
    </source>
</evidence>